<dbReference type="Pfam" id="PF13450">
    <property type="entry name" value="NAD_binding_8"/>
    <property type="match status" value="1"/>
</dbReference>
<dbReference type="Pfam" id="PF03275">
    <property type="entry name" value="GLF"/>
    <property type="match status" value="1"/>
</dbReference>
<reference evidence="8" key="1">
    <citation type="journal article" date="2006" name="Proc. Natl. Acad. Sci. U.S.A.">
        <title>Genome analysis of the smallest free-living eukaryote Ostreococcus tauri unveils many unique features.</title>
        <authorList>
            <person name="Derelle E."/>
            <person name="Ferraz C."/>
            <person name="Rombauts S."/>
            <person name="Rouze P."/>
            <person name="Worden A.Z."/>
            <person name="Robbens S."/>
            <person name="Partensky F."/>
            <person name="Degroeve S."/>
            <person name="Echeynie S."/>
            <person name="Cooke R."/>
            <person name="Saeys Y."/>
            <person name="Wuyts J."/>
            <person name="Jabbari K."/>
            <person name="Bowler C."/>
            <person name="Panaud O."/>
            <person name="Piegu B."/>
            <person name="Ball S.G."/>
            <person name="Ral J.-P."/>
            <person name="Bouget F.-Y."/>
            <person name="Piganeau G."/>
            <person name="De Baets B."/>
            <person name="Picard A."/>
            <person name="Delseny M."/>
            <person name="Demaille J."/>
            <person name="Van de Peer Y."/>
            <person name="Moreau H."/>
        </authorList>
    </citation>
    <scope>NUCLEOTIDE SEQUENCE [LARGE SCALE GENOMIC DNA]</scope>
    <source>
        <strain evidence="8">OTTH 0595 / CCAP 157/2 / RCC745</strain>
    </source>
</reference>
<protein>
    <submittedName>
        <fullName evidence="7">UDP-galactopyranose mutase</fullName>
    </submittedName>
</protein>
<comment type="cofactor">
    <cofactor evidence="1">
        <name>FAD</name>
        <dbReference type="ChEBI" id="CHEBI:57692"/>
    </cofactor>
</comment>
<evidence type="ECO:0000256" key="5">
    <source>
        <dbReference type="ARBA" id="ARBA00023235"/>
    </source>
</evidence>
<proteinExistence type="inferred from homology"/>
<accession>A0A096PA77</accession>
<evidence type="ECO:0000256" key="3">
    <source>
        <dbReference type="ARBA" id="ARBA00022630"/>
    </source>
</evidence>
<keyword evidence="4" id="KW-0274">FAD</keyword>
<evidence type="ECO:0000256" key="4">
    <source>
        <dbReference type="ARBA" id="ARBA00022827"/>
    </source>
</evidence>
<comment type="similarity">
    <text evidence="2">Belongs to the UDP-galactopyranose/dTDP-fucopyranose mutase family.</text>
</comment>
<dbReference type="InterPro" id="IPR015899">
    <property type="entry name" value="UDP-GalPyranose_mutase_C"/>
</dbReference>
<dbReference type="Proteomes" id="UP000009170">
    <property type="component" value="Unassembled WGS sequence"/>
</dbReference>
<evidence type="ECO:0000256" key="2">
    <source>
        <dbReference type="ARBA" id="ARBA00009321"/>
    </source>
</evidence>
<reference evidence="7 8" key="2">
    <citation type="journal article" date="2014" name="BMC Genomics">
        <title>An improved genome of the model marine alga Ostreococcus tauri unfolds by assessing Illumina de novo assemblies.</title>
        <authorList>
            <person name="Blanc-Mathieu R."/>
            <person name="Verhelst B."/>
            <person name="Derelle E."/>
            <person name="Rombauts S."/>
            <person name="Bouget F.Y."/>
            <person name="Carre I."/>
            <person name="Chateau A."/>
            <person name="Eyre-Walker A."/>
            <person name="Grimsley N."/>
            <person name="Moreau H."/>
            <person name="Piegu B."/>
            <person name="Rivals E."/>
            <person name="Schackwitz W."/>
            <person name="Van de Peer Y."/>
            <person name="Piganeau G."/>
        </authorList>
    </citation>
    <scope>NUCLEOTIDE SEQUENCE [LARGE SCALE GENOMIC DNA]</scope>
    <source>
        <strain evidence="8">OTTH 0595 / CCAP 157/2 / RCC745</strain>
    </source>
</reference>
<feature type="domain" description="UDP-galactopyranose mutase C-terminal" evidence="6">
    <location>
        <begin position="241"/>
        <end position="456"/>
    </location>
</feature>
<dbReference type="RefSeq" id="XP_022840645.1">
    <property type="nucleotide sequence ID" value="XM_022985565.1"/>
</dbReference>
<dbReference type="InterPro" id="IPR004379">
    <property type="entry name" value="UDP-GALP_mutase"/>
</dbReference>
<evidence type="ECO:0000256" key="1">
    <source>
        <dbReference type="ARBA" id="ARBA00001974"/>
    </source>
</evidence>
<dbReference type="GeneID" id="9838597"/>
<dbReference type="KEGG" id="ota:OT_ostta20g00830"/>
<keyword evidence="8" id="KW-1185">Reference proteome</keyword>
<dbReference type="EMBL" id="CAID01000020">
    <property type="protein sequence ID" value="CEG00881.1"/>
    <property type="molecule type" value="Genomic_DNA"/>
</dbReference>
<dbReference type="PANTHER" id="PTHR21197">
    <property type="entry name" value="UDP-GALACTOPYRANOSE MUTASE"/>
    <property type="match status" value="1"/>
</dbReference>
<dbReference type="GO" id="GO:0008767">
    <property type="term" value="F:UDP-galactopyranose mutase activity"/>
    <property type="evidence" value="ECO:0007669"/>
    <property type="project" value="InterPro"/>
</dbReference>
<organism evidence="7 8">
    <name type="scientific">Ostreococcus tauri</name>
    <name type="common">Marine green alga</name>
    <dbReference type="NCBI Taxonomy" id="70448"/>
    <lineage>
        <taxon>Eukaryota</taxon>
        <taxon>Viridiplantae</taxon>
        <taxon>Chlorophyta</taxon>
        <taxon>Mamiellophyceae</taxon>
        <taxon>Mamiellales</taxon>
        <taxon>Bathycoccaceae</taxon>
        <taxon>Ostreococcus</taxon>
    </lineage>
</organism>
<dbReference type="Gene3D" id="3.40.50.720">
    <property type="entry name" value="NAD(P)-binding Rossmann-like Domain"/>
    <property type="match status" value="3"/>
</dbReference>
<dbReference type="AlphaFoldDB" id="A0A096PA77"/>
<dbReference type="GO" id="GO:0050660">
    <property type="term" value="F:flavin adenine dinucleotide binding"/>
    <property type="evidence" value="ECO:0007669"/>
    <property type="project" value="TreeGrafter"/>
</dbReference>
<comment type="caution">
    <text evidence="7">The sequence shown here is derived from an EMBL/GenBank/DDBJ whole genome shotgun (WGS) entry which is preliminary data.</text>
</comment>
<keyword evidence="3" id="KW-0285">Flavoprotein</keyword>
<evidence type="ECO:0000259" key="6">
    <source>
        <dbReference type="Pfam" id="PF03275"/>
    </source>
</evidence>
<dbReference type="InParanoid" id="A0A096PA77"/>
<dbReference type="STRING" id="70448.A0A096PA77"/>
<dbReference type="SUPFAM" id="SSF51971">
    <property type="entry name" value="Nucleotide-binding domain"/>
    <property type="match status" value="1"/>
</dbReference>
<keyword evidence="5" id="KW-0413">Isomerase</keyword>
<evidence type="ECO:0000313" key="8">
    <source>
        <dbReference type="Proteomes" id="UP000009170"/>
    </source>
</evidence>
<sequence length="488" mass="56244">MRRETSRARDVDAVGVDGIHERLQDDDDETSRVVFERWRAFDRAVDALETVTRGAREETAGGAARASEREGDAGWGAEAEAPEAFFDVLVVGCGLSGCTIAERCANELGLKVLIIDKRDHVGGNCYDYVDEKCAIRRSMYGAHLFHTKHERVWEYVQRFSEWIPYEHRVRGRVMRDDGKPVTVPIPPTRETVNKLFDEDVRTDAEMEAWYGRERKLPPNGDPPANGEEAALARVGERLYEKVFRHYTKKQWDKEPKELDASVLQRLPCRVTADDRYFSDPHQALPRRGYTRVFENMLTSNDLITVRLECDYFELLRRGKFPRRAFTVYTGPIDGYYASLGMPRLEYRSLRFEEEYINDTPADSENGYFFQEAMVVNYPGADVDYTRIVEYKHTPNQPPGRKDRPGTVIVREYSSDVGEPYYPVPTSKNRELYEKYAELAAREPHVAFVGRLASYKYFNMDEAVLNALEMFDNLKEKGVLAVKRPPSEF</sequence>
<dbReference type="PANTHER" id="PTHR21197:SF0">
    <property type="entry name" value="UDP-GALACTOPYRANOSE MUTASE"/>
    <property type="match status" value="1"/>
</dbReference>
<dbReference type="NCBIfam" id="TIGR00031">
    <property type="entry name" value="UDP-GALP_mutase"/>
    <property type="match status" value="1"/>
</dbReference>
<evidence type="ECO:0000313" key="7">
    <source>
        <dbReference type="EMBL" id="CEG00881.1"/>
    </source>
</evidence>
<dbReference type="OrthoDB" id="7777654at2759"/>
<dbReference type="SUPFAM" id="SSF54373">
    <property type="entry name" value="FAD-linked reductases, C-terminal domain"/>
    <property type="match status" value="1"/>
</dbReference>
<gene>
    <name evidence="7" type="ORF">OT_ostta20g00830</name>
</gene>
<name>A0A096PA77_OSTTA</name>